<gene>
    <name evidence="10" type="ORF">NP493_144g01030</name>
</gene>
<proteinExistence type="inferred from homology"/>
<comment type="caution">
    <text evidence="10">The sequence shown here is derived from an EMBL/GenBank/DDBJ whole genome shotgun (WGS) entry which is preliminary data.</text>
</comment>
<keyword evidence="5 8" id="KW-1133">Transmembrane helix</keyword>
<sequence length="125" mass="13561">MLAAVGLPLFFMELAFGQFASLGPISVWKINPLFKGLGFAMVAVSWLIAVYYNVVIAHVLLYLFASFRSVTGNLPPRYHDDTHGVASNGNASAISYISTTAASVLSNVTKLKLGKLKTPAEEYYK</sequence>
<accession>A0AAD9UG34</accession>
<reference evidence="10" key="1">
    <citation type="journal article" date="2023" name="Mol. Biol. Evol.">
        <title>Third-Generation Sequencing Reveals the Adaptive Role of the Epigenome in Three Deep-Sea Polychaetes.</title>
        <authorList>
            <person name="Perez M."/>
            <person name="Aroh O."/>
            <person name="Sun Y."/>
            <person name="Lan Y."/>
            <person name="Juniper S.K."/>
            <person name="Young C.R."/>
            <person name="Angers B."/>
            <person name="Qian P.Y."/>
        </authorList>
    </citation>
    <scope>NUCLEOTIDE SEQUENCE</scope>
    <source>
        <strain evidence="10">R07B-5</strain>
    </source>
</reference>
<dbReference type="PROSITE" id="PS50267">
    <property type="entry name" value="NA_NEUROTRAN_SYMP_3"/>
    <property type="match status" value="1"/>
</dbReference>
<keyword evidence="11" id="KW-1185">Reference proteome</keyword>
<dbReference type="GO" id="GO:0089718">
    <property type="term" value="P:amino acid import across plasma membrane"/>
    <property type="evidence" value="ECO:0007669"/>
    <property type="project" value="TreeGrafter"/>
</dbReference>
<dbReference type="AlphaFoldDB" id="A0AAD9UG34"/>
<evidence type="ECO:0000256" key="8">
    <source>
        <dbReference type="SAM" id="Phobius"/>
    </source>
</evidence>
<evidence type="ECO:0000256" key="5">
    <source>
        <dbReference type="ARBA" id="ARBA00022989"/>
    </source>
</evidence>
<dbReference type="SUPFAM" id="SSF161070">
    <property type="entry name" value="SNF-like"/>
    <property type="match status" value="1"/>
</dbReference>
<evidence type="ECO:0000256" key="7">
    <source>
        <dbReference type="ARBA" id="ARBA00023180"/>
    </source>
</evidence>
<dbReference type="InterPro" id="IPR000175">
    <property type="entry name" value="Na/ntran_symport"/>
</dbReference>
<dbReference type="Proteomes" id="UP001209878">
    <property type="component" value="Unassembled WGS sequence"/>
</dbReference>
<evidence type="ECO:0000256" key="4">
    <source>
        <dbReference type="ARBA" id="ARBA00022692"/>
    </source>
</evidence>
<dbReference type="Pfam" id="PF00209">
    <property type="entry name" value="SNF"/>
    <property type="match status" value="1"/>
</dbReference>
<evidence type="ECO:0000256" key="9">
    <source>
        <dbReference type="SAM" id="SignalP"/>
    </source>
</evidence>
<evidence type="ECO:0000256" key="2">
    <source>
        <dbReference type="ARBA" id="ARBA00006459"/>
    </source>
</evidence>
<feature type="chain" id="PRO_5042112520" evidence="9">
    <location>
        <begin position="18"/>
        <end position="125"/>
    </location>
</feature>
<dbReference type="PANTHER" id="PTHR11616:SF321">
    <property type="entry name" value="SODIUM-DEPENDENT NUTRIENT AMINO ACID TRANSPORTER 1-RELATED"/>
    <property type="match status" value="1"/>
</dbReference>
<evidence type="ECO:0000256" key="1">
    <source>
        <dbReference type="ARBA" id="ARBA00004141"/>
    </source>
</evidence>
<evidence type="ECO:0000256" key="6">
    <source>
        <dbReference type="ARBA" id="ARBA00023136"/>
    </source>
</evidence>
<feature type="transmembrane region" description="Helical" evidence="8">
    <location>
        <begin position="41"/>
        <end position="64"/>
    </location>
</feature>
<dbReference type="PANTHER" id="PTHR11616">
    <property type="entry name" value="SODIUM/CHLORIDE DEPENDENT TRANSPORTER"/>
    <property type="match status" value="1"/>
</dbReference>
<feature type="signal peptide" evidence="9">
    <location>
        <begin position="1"/>
        <end position="17"/>
    </location>
</feature>
<keyword evidence="3" id="KW-0813">Transport</keyword>
<comment type="subcellular location">
    <subcellularLocation>
        <location evidence="1">Membrane</location>
        <topology evidence="1">Multi-pass membrane protein</topology>
    </subcellularLocation>
</comment>
<evidence type="ECO:0000313" key="11">
    <source>
        <dbReference type="Proteomes" id="UP001209878"/>
    </source>
</evidence>
<protein>
    <submittedName>
        <fullName evidence="10">Uncharacterized protein</fullName>
    </submittedName>
</protein>
<dbReference type="GO" id="GO:0005283">
    <property type="term" value="F:amino acid:sodium symporter activity"/>
    <property type="evidence" value="ECO:0007669"/>
    <property type="project" value="TreeGrafter"/>
</dbReference>
<dbReference type="EMBL" id="JAODUO010000144">
    <property type="protein sequence ID" value="KAK2188076.1"/>
    <property type="molecule type" value="Genomic_DNA"/>
</dbReference>
<dbReference type="GO" id="GO:0005886">
    <property type="term" value="C:plasma membrane"/>
    <property type="evidence" value="ECO:0007669"/>
    <property type="project" value="TreeGrafter"/>
</dbReference>
<dbReference type="InterPro" id="IPR037272">
    <property type="entry name" value="SNS_sf"/>
</dbReference>
<evidence type="ECO:0000313" key="10">
    <source>
        <dbReference type="EMBL" id="KAK2188076.1"/>
    </source>
</evidence>
<keyword evidence="6 8" id="KW-0472">Membrane</keyword>
<comment type="similarity">
    <text evidence="2">Belongs to the sodium:neurotransmitter symporter (SNF) (TC 2.A.22) family.</text>
</comment>
<keyword evidence="4 8" id="KW-0812">Transmembrane</keyword>
<evidence type="ECO:0000256" key="3">
    <source>
        <dbReference type="ARBA" id="ARBA00022448"/>
    </source>
</evidence>
<name>A0AAD9UG34_RIDPI</name>
<keyword evidence="9" id="KW-0732">Signal</keyword>
<keyword evidence="7" id="KW-0325">Glycoprotein</keyword>
<organism evidence="10 11">
    <name type="scientific">Ridgeia piscesae</name>
    <name type="common">Tubeworm</name>
    <dbReference type="NCBI Taxonomy" id="27915"/>
    <lineage>
        <taxon>Eukaryota</taxon>
        <taxon>Metazoa</taxon>
        <taxon>Spiralia</taxon>
        <taxon>Lophotrochozoa</taxon>
        <taxon>Annelida</taxon>
        <taxon>Polychaeta</taxon>
        <taxon>Sedentaria</taxon>
        <taxon>Canalipalpata</taxon>
        <taxon>Sabellida</taxon>
        <taxon>Siboglinidae</taxon>
        <taxon>Ridgeia</taxon>
    </lineage>
</organism>